<name>Q01PU3_SOLUE</name>
<evidence type="ECO:0000313" key="5">
    <source>
        <dbReference type="EMBL" id="ABJ88327.1"/>
    </source>
</evidence>
<evidence type="ECO:0000256" key="2">
    <source>
        <dbReference type="ARBA" id="ARBA00023015"/>
    </source>
</evidence>
<dbReference type="eggNOG" id="COG3682">
    <property type="taxonomic scope" value="Bacteria"/>
</dbReference>
<gene>
    <name evidence="5" type="ordered locus">Acid_7418</name>
</gene>
<dbReference type="HOGENOM" id="CLU_119090_1_0_0"/>
<dbReference type="EMBL" id="CP000473">
    <property type="protein sequence ID" value="ABJ88327.1"/>
    <property type="molecule type" value="Genomic_DNA"/>
</dbReference>
<protein>
    <submittedName>
        <fullName evidence="5">Transcriptional repressor, CopY family</fullName>
    </submittedName>
</protein>
<keyword evidence="2" id="KW-0805">Transcription regulation</keyword>
<keyword evidence="4" id="KW-0804">Transcription</keyword>
<sequence>MPKTARDVPPPLELACLKALWTLQEGNVKAVQQIVAESRPLAYTTIMTVLDRLVRKGKLTRRKVGRAFVYSPEASRDTMRRAAVRELLEGFFDGSEAELLLFLRGSAGLPAGVPAVAAADTDHRIDTVLL</sequence>
<dbReference type="STRING" id="234267.Acid_7418"/>
<evidence type="ECO:0000256" key="1">
    <source>
        <dbReference type="ARBA" id="ARBA00011046"/>
    </source>
</evidence>
<dbReference type="GO" id="GO:0003677">
    <property type="term" value="F:DNA binding"/>
    <property type="evidence" value="ECO:0007669"/>
    <property type="project" value="UniProtKB-KW"/>
</dbReference>
<dbReference type="SUPFAM" id="SSF46785">
    <property type="entry name" value="Winged helix' DNA-binding domain"/>
    <property type="match status" value="1"/>
</dbReference>
<reference evidence="5" key="1">
    <citation type="submission" date="2006-10" db="EMBL/GenBank/DDBJ databases">
        <title>Complete sequence of Solibacter usitatus Ellin6076.</title>
        <authorList>
            <consortium name="US DOE Joint Genome Institute"/>
            <person name="Copeland A."/>
            <person name="Lucas S."/>
            <person name="Lapidus A."/>
            <person name="Barry K."/>
            <person name="Detter J.C."/>
            <person name="Glavina del Rio T."/>
            <person name="Hammon N."/>
            <person name="Israni S."/>
            <person name="Dalin E."/>
            <person name="Tice H."/>
            <person name="Pitluck S."/>
            <person name="Thompson L.S."/>
            <person name="Brettin T."/>
            <person name="Bruce D."/>
            <person name="Han C."/>
            <person name="Tapia R."/>
            <person name="Gilna P."/>
            <person name="Schmutz J."/>
            <person name="Larimer F."/>
            <person name="Land M."/>
            <person name="Hauser L."/>
            <person name="Kyrpides N."/>
            <person name="Mikhailova N."/>
            <person name="Janssen P.H."/>
            <person name="Kuske C.R."/>
            <person name="Richardson P."/>
        </authorList>
    </citation>
    <scope>NUCLEOTIDE SEQUENCE</scope>
    <source>
        <strain evidence="5">Ellin6076</strain>
    </source>
</reference>
<dbReference type="Pfam" id="PF03965">
    <property type="entry name" value="Penicillinase_R"/>
    <property type="match status" value="1"/>
</dbReference>
<dbReference type="OrthoDB" id="9795583at2"/>
<dbReference type="InterPro" id="IPR005650">
    <property type="entry name" value="BlaI_family"/>
</dbReference>
<evidence type="ECO:0000256" key="4">
    <source>
        <dbReference type="ARBA" id="ARBA00023163"/>
    </source>
</evidence>
<organism evidence="5">
    <name type="scientific">Solibacter usitatus (strain Ellin6076)</name>
    <dbReference type="NCBI Taxonomy" id="234267"/>
    <lineage>
        <taxon>Bacteria</taxon>
        <taxon>Pseudomonadati</taxon>
        <taxon>Acidobacteriota</taxon>
        <taxon>Terriglobia</taxon>
        <taxon>Bryobacterales</taxon>
        <taxon>Solibacteraceae</taxon>
        <taxon>Candidatus Solibacter</taxon>
    </lineage>
</organism>
<dbReference type="GO" id="GO:0045892">
    <property type="term" value="P:negative regulation of DNA-templated transcription"/>
    <property type="evidence" value="ECO:0007669"/>
    <property type="project" value="InterPro"/>
</dbReference>
<evidence type="ECO:0000256" key="3">
    <source>
        <dbReference type="ARBA" id="ARBA00023125"/>
    </source>
</evidence>
<dbReference type="Gene3D" id="1.10.10.10">
    <property type="entry name" value="Winged helix-like DNA-binding domain superfamily/Winged helix DNA-binding domain"/>
    <property type="match status" value="1"/>
</dbReference>
<keyword evidence="3" id="KW-0238">DNA-binding</keyword>
<dbReference type="AlphaFoldDB" id="Q01PU3"/>
<dbReference type="InterPro" id="IPR036388">
    <property type="entry name" value="WH-like_DNA-bd_sf"/>
</dbReference>
<comment type="similarity">
    <text evidence="1">Belongs to the BlaI transcriptional regulatory family.</text>
</comment>
<accession>Q01PU3</accession>
<proteinExistence type="inferred from homology"/>
<dbReference type="InterPro" id="IPR036390">
    <property type="entry name" value="WH_DNA-bd_sf"/>
</dbReference>
<dbReference type="InParanoid" id="Q01PU3"/>
<dbReference type="KEGG" id="sus:Acid_7418"/>